<dbReference type="Pfam" id="PF09860">
    <property type="entry name" value="DUF2087"/>
    <property type="match status" value="1"/>
</dbReference>
<dbReference type="RefSeq" id="WP_286288691.1">
    <property type="nucleotide sequence ID" value="NZ_JASXSZ010000003.1"/>
</dbReference>
<sequence length="163" mass="17494">MTAGDWRPIVAALANPDTRAVFAEIVLGADDPGAGLSPSRRGHALDRLRSAGVIDDEGMLDAGAFARVLAAAPKRERPTGVDRFLDADGRIDRYPSNAAEREALFAHIATHVLAAGEVVDERELTERLTRFTGDPAGLRRHLVDAGIVERTRSGSEYALARVL</sequence>
<dbReference type="InterPro" id="IPR018656">
    <property type="entry name" value="DUF2087"/>
</dbReference>
<comment type="caution">
    <text evidence="2">The sequence shown here is derived from an EMBL/GenBank/DDBJ whole genome shotgun (WGS) entry which is preliminary data.</text>
</comment>
<proteinExistence type="predicted"/>
<protein>
    <submittedName>
        <fullName evidence="2">DUF2087 domain-containing protein</fullName>
    </submittedName>
</protein>
<organism evidence="2 3">
    <name type="scientific">Microbacterium candidum</name>
    <dbReference type="NCBI Taxonomy" id="3041922"/>
    <lineage>
        <taxon>Bacteria</taxon>
        <taxon>Bacillati</taxon>
        <taxon>Actinomycetota</taxon>
        <taxon>Actinomycetes</taxon>
        <taxon>Micrococcales</taxon>
        <taxon>Microbacteriaceae</taxon>
        <taxon>Microbacterium</taxon>
    </lineage>
</organism>
<gene>
    <name evidence="2" type="ORF">QSV35_10505</name>
</gene>
<dbReference type="Proteomes" id="UP001235064">
    <property type="component" value="Unassembled WGS sequence"/>
</dbReference>
<evidence type="ECO:0000313" key="3">
    <source>
        <dbReference type="Proteomes" id="UP001235064"/>
    </source>
</evidence>
<accession>A0ABT7MZ85</accession>
<evidence type="ECO:0000259" key="1">
    <source>
        <dbReference type="Pfam" id="PF09860"/>
    </source>
</evidence>
<feature type="domain" description="DUF2087" evidence="1">
    <location>
        <begin position="90"/>
        <end position="158"/>
    </location>
</feature>
<keyword evidence="3" id="KW-1185">Reference proteome</keyword>
<evidence type="ECO:0000313" key="2">
    <source>
        <dbReference type="EMBL" id="MDL9979760.1"/>
    </source>
</evidence>
<reference evidence="2 3" key="1">
    <citation type="submission" date="2023-06" db="EMBL/GenBank/DDBJ databases">
        <title>Microbacterium sp. nov., isolated from a waste landfill.</title>
        <authorList>
            <person name="Wen W."/>
        </authorList>
    </citation>
    <scope>NUCLEOTIDE SEQUENCE [LARGE SCALE GENOMIC DNA]</scope>
    <source>
        <strain evidence="2 3">ASV49</strain>
    </source>
</reference>
<name>A0ABT7MZ85_9MICO</name>
<dbReference type="EMBL" id="JASXSZ010000003">
    <property type="protein sequence ID" value="MDL9979760.1"/>
    <property type="molecule type" value="Genomic_DNA"/>
</dbReference>